<evidence type="ECO:0000256" key="5">
    <source>
        <dbReference type="ARBA" id="ARBA00023136"/>
    </source>
</evidence>
<dbReference type="InterPro" id="IPR030381">
    <property type="entry name" value="G_DYNAMIN_dom"/>
</dbReference>
<keyword evidence="3" id="KW-1003">Cell membrane</keyword>
<keyword evidence="5" id="KW-0472">Membrane</keyword>
<evidence type="ECO:0000313" key="9">
    <source>
        <dbReference type="Proteomes" id="UP001150569"/>
    </source>
</evidence>
<dbReference type="Gene3D" id="3.40.50.300">
    <property type="entry name" value="P-loop containing nucleotide triphosphate hydrolases"/>
    <property type="match status" value="1"/>
</dbReference>
<feature type="region of interest" description="Disordered" evidence="6">
    <location>
        <begin position="1"/>
        <end position="64"/>
    </location>
</feature>
<dbReference type="PROSITE" id="PS51718">
    <property type="entry name" value="G_DYNAMIN_2"/>
    <property type="match status" value="1"/>
</dbReference>
<evidence type="ECO:0000259" key="7">
    <source>
        <dbReference type="PROSITE" id="PS51718"/>
    </source>
</evidence>
<organism evidence="8 9">
    <name type="scientific">Tieghemiomyces parasiticus</name>
    <dbReference type="NCBI Taxonomy" id="78921"/>
    <lineage>
        <taxon>Eukaryota</taxon>
        <taxon>Fungi</taxon>
        <taxon>Fungi incertae sedis</taxon>
        <taxon>Zoopagomycota</taxon>
        <taxon>Kickxellomycotina</taxon>
        <taxon>Dimargaritomycetes</taxon>
        <taxon>Dimargaritales</taxon>
        <taxon>Dimargaritaceae</taxon>
        <taxon>Tieghemiomyces</taxon>
    </lineage>
</organism>
<comment type="caution">
    <text evidence="8">The sequence shown here is derived from an EMBL/GenBank/DDBJ whole genome shotgun (WGS) entry which is preliminary data.</text>
</comment>
<dbReference type="GO" id="GO:0010008">
    <property type="term" value="C:endosome membrane"/>
    <property type="evidence" value="ECO:0007669"/>
    <property type="project" value="UniProtKB-SubCell"/>
</dbReference>
<evidence type="ECO:0000256" key="6">
    <source>
        <dbReference type="SAM" id="MobiDB-lite"/>
    </source>
</evidence>
<feature type="compositionally biased region" description="Polar residues" evidence="6">
    <location>
        <begin position="20"/>
        <end position="51"/>
    </location>
</feature>
<dbReference type="Pfam" id="PF18150">
    <property type="entry name" value="DUF5600"/>
    <property type="match status" value="1"/>
</dbReference>
<dbReference type="Proteomes" id="UP001150569">
    <property type="component" value="Unassembled WGS sequence"/>
</dbReference>
<reference evidence="8" key="1">
    <citation type="submission" date="2022-07" db="EMBL/GenBank/DDBJ databases">
        <title>Phylogenomic reconstructions and comparative analyses of Kickxellomycotina fungi.</title>
        <authorList>
            <person name="Reynolds N.K."/>
            <person name="Stajich J.E."/>
            <person name="Barry K."/>
            <person name="Grigoriev I.V."/>
            <person name="Crous P."/>
            <person name="Smith M.E."/>
        </authorList>
    </citation>
    <scope>NUCLEOTIDE SEQUENCE</scope>
    <source>
        <strain evidence="8">RSA 861</strain>
    </source>
</reference>
<dbReference type="OrthoDB" id="1716625at2759"/>
<dbReference type="InterPro" id="IPR040990">
    <property type="entry name" value="DUF5600"/>
</dbReference>
<proteinExistence type="predicted"/>
<feature type="domain" description="Dynamin-type G" evidence="7">
    <location>
        <begin position="103"/>
        <end position="336"/>
    </location>
</feature>
<dbReference type="EMBL" id="JANBPT010001600">
    <property type="protein sequence ID" value="KAJ1906399.1"/>
    <property type="molecule type" value="Genomic_DNA"/>
</dbReference>
<evidence type="ECO:0000256" key="2">
    <source>
        <dbReference type="ARBA" id="ARBA00004481"/>
    </source>
</evidence>
<dbReference type="PANTHER" id="PTHR11216">
    <property type="entry name" value="EH DOMAIN"/>
    <property type="match status" value="1"/>
</dbReference>
<evidence type="ECO:0000256" key="4">
    <source>
        <dbReference type="ARBA" id="ARBA00022753"/>
    </source>
</evidence>
<sequence>MAYNSKGDYGKADRGYGGPDSNQHGSSSANPFQQQQHSTPSAMHPRSQQGPPSGARPGISPGDDVYRTAIESLKKIYHKKLKPLETTYNFEAFHSAPLSDMDIEARPMVLLLGQYSTGKTSFVEYLLRQPYPGAHIGIEPTTDRFIAITDGPEPKVIPGHAAAVAGDMPFQGLQRYGNTFLSRFQVSQLPHPMLKSVTIVDTPGVLSGEKQRIQRGYDFPAVIEWFAARANIILVLFDGHKLDISDELKAAIVALRGQEDKVRIVLNKCDQVSGQELMRVYGALMWSLGKVVHSPEVMKVSLGSFWIEPPQHRFDDCRDLLEAEQADLLRDLSELPQNAAIRKINEIVKRARMAKVHALIIGHLRARMPAMFGKKKKQAAILDNLPEEFKKIQIQYNLAPGDFPDPVRFREKLELYKLDNFSKLNPRLIESVDDALSKDFLQLMQLFPTSHSHYGGHSFTGMQPGAPAPNYDSLA</sequence>
<dbReference type="SUPFAM" id="SSF52540">
    <property type="entry name" value="P-loop containing nucleoside triphosphate hydrolases"/>
    <property type="match status" value="1"/>
</dbReference>
<dbReference type="AlphaFoldDB" id="A0A9W7ZFX5"/>
<dbReference type="PANTHER" id="PTHR11216:SF31">
    <property type="entry name" value="AT21416P"/>
    <property type="match status" value="1"/>
</dbReference>
<dbReference type="InterPro" id="IPR031692">
    <property type="entry name" value="EHD_N"/>
</dbReference>
<name>A0A9W7ZFX5_9FUNG</name>
<dbReference type="InterPro" id="IPR045063">
    <property type="entry name" value="Dynamin_N"/>
</dbReference>
<keyword evidence="9" id="KW-1185">Reference proteome</keyword>
<gene>
    <name evidence="8" type="ORF">IWQ60_012094</name>
</gene>
<dbReference type="Gene3D" id="1.10.268.20">
    <property type="match status" value="1"/>
</dbReference>
<keyword evidence="4" id="KW-0967">Endosome</keyword>
<evidence type="ECO:0000256" key="3">
    <source>
        <dbReference type="ARBA" id="ARBA00022475"/>
    </source>
</evidence>
<comment type="subcellular location">
    <subcellularLocation>
        <location evidence="1">Cell membrane</location>
        <topology evidence="1">Peripheral membrane protein</topology>
        <orientation evidence="1">Cytoplasmic side</orientation>
    </subcellularLocation>
    <subcellularLocation>
        <location evidence="2">Endosome membrane</location>
        <topology evidence="2">Peripheral membrane protein</topology>
    </subcellularLocation>
</comment>
<dbReference type="Pfam" id="PF16880">
    <property type="entry name" value="EHD_N"/>
    <property type="match status" value="1"/>
</dbReference>
<dbReference type="InterPro" id="IPR027417">
    <property type="entry name" value="P-loop_NTPase"/>
</dbReference>
<dbReference type="Pfam" id="PF00350">
    <property type="entry name" value="Dynamin_N"/>
    <property type="match status" value="1"/>
</dbReference>
<dbReference type="GO" id="GO:0005886">
    <property type="term" value="C:plasma membrane"/>
    <property type="evidence" value="ECO:0007669"/>
    <property type="project" value="UniProtKB-SubCell"/>
</dbReference>
<dbReference type="CDD" id="cd09913">
    <property type="entry name" value="EHD"/>
    <property type="match status" value="1"/>
</dbReference>
<protein>
    <recommendedName>
        <fullName evidence="7">Dynamin-type G domain-containing protein</fullName>
    </recommendedName>
</protein>
<dbReference type="GO" id="GO:0005525">
    <property type="term" value="F:GTP binding"/>
    <property type="evidence" value="ECO:0007669"/>
    <property type="project" value="InterPro"/>
</dbReference>
<evidence type="ECO:0000313" key="8">
    <source>
        <dbReference type="EMBL" id="KAJ1906399.1"/>
    </source>
</evidence>
<accession>A0A9W7ZFX5</accession>
<evidence type="ECO:0000256" key="1">
    <source>
        <dbReference type="ARBA" id="ARBA00004413"/>
    </source>
</evidence>